<protein>
    <submittedName>
        <fullName evidence="1">Uncharacterized protein</fullName>
    </submittedName>
</protein>
<organism evidence="1">
    <name type="scientific">uncultured Desulfobacterium sp</name>
    <dbReference type="NCBI Taxonomy" id="201089"/>
    <lineage>
        <taxon>Bacteria</taxon>
        <taxon>Pseudomonadati</taxon>
        <taxon>Thermodesulfobacteriota</taxon>
        <taxon>Desulfobacteria</taxon>
        <taxon>Desulfobacterales</taxon>
        <taxon>Desulfobacteriaceae</taxon>
        <taxon>Desulfobacterium</taxon>
        <taxon>environmental samples</taxon>
    </lineage>
</organism>
<gene>
    <name evidence="1" type="ORF">PITCH_A230153</name>
</gene>
<dbReference type="AlphaFoldDB" id="A0A445MYA9"/>
<name>A0A445MYA9_9BACT</name>
<proteinExistence type="predicted"/>
<sequence>MGYSMRELAKRLGMTPPGVGYAVARGETISKLNNFQLRV</sequence>
<evidence type="ECO:0000313" key="1">
    <source>
        <dbReference type="EMBL" id="SPD74467.1"/>
    </source>
</evidence>
<accession>A0A445MYA9</accession>
<reference evidence="1" key="1">
    <citation type="submission" date="2018-01" db="EMBL/GenBank/DDBJ databases">
        <authorList>
            <person name="Regsiter A."/>
            <person name="William W."/>
        </authorList>
    </citation>
    <scope>NUCLEOTIDE SEQUENCE</scope>
    <source>
        <strain evidence="1">TRIP AH-1</strain>
    </source>
</reference>
<dbReference type="EMBL" id="OJIN01000146">
    <property type="protein sequence ID" value="SPD74467.1"/>
    <property type="molecule type" value="Genomic_DNA"/>
</dbReference>